<accession>A0A8X8C071</accession>
<feature type="transmembrane region" description="Helical" evidence="1">
    <location>
        <begin position="107"/>
        <end position="127"/>
    </location>
</feature>
<name>A0A8X8C071_POPTO</name>
<dbReference type="PANTHER" id="PTHR48473:SF1">
    <property type="entry name" value="TIR DOMAIN-CONTAINING PROTEIN"/>
    <property type="match status" value="1"/>
</dbReference>
<keyword evidence="1" id="KW-0812">Transmembrane</keyword>
<dbReference type="AlphaFoldDB" id="A0A8X8C071"/>
<feature type="transmembrane region" description="Helical" evidence="1">
    <location>
        <begin position="82"/>
        <end position="101"/>
    </location>
</feature>
<keyword evidence="3" id="KW-1185">Reference proteome</keyword>
<dbReference type="EMBL" id="JAAWWB010000037">
    <property type="protein sequence ID" value="KAG6738229.1"/>
    <property type="molecule type" value="Genomic_DNA"/>
</dbReference>
<dbReference type="Proteomes" id="UP000886885">
    <property type="component" value="Chromosome 19A"/>
</dbReference>
<proteinExistence type="predicted"/>
<evidence type="ECO:0000313" key="3">
    <source>
        <dbReference type="Proteomes" id="UP000886885"/>
    </source>
</evidence>
<organism evidence="2 3">
    <name type="scientific">Populus tomentosa</name>
    <name type="common">Chinese white poplar</name>
    <dbReference type="NCBI Taxonomy" id="118781"/>
    <lineage>
        <taxon>Eukaryota</taxon>
        <taxon>Viridiplantae</taxon>
        <taxon>Streptophyta</taxon>
        <taxon>Embryophyta</taxon>
        <taxon>Tracheophyta</taxon>
        <taxon>Spermatophyta</taxon>
        <taxon>Magnoliopsida</taxon>
        <taxon>eudicotyledons</taxon>
        <taxon>Gunneridae</taxon>
        <taxon>Pentapetalae</taxon>
        <taxon>rosids</taxon>
        <taxon>fabids</taxon>
        <taxon>Malpighiales</taxon>
        <taxon>Salicaceae</taxon>
        <taxon>Saliceae</taxon>
        <taxon>Populus</taxon>
    </lineage>
</organism>
<keyword evidence="1" id="KW-0472">Membrane</keyword>
<keyword evidence="1" id="KW-1133">Transmembrane helix</keyword>
<dbReference type="PANTHER" id="PTHR48473">
    <property type="entry name" value="TIR DOMAIN-CONTAINING PROTEIN"/>
    <property type="match status" value="1"/>
</dbReference>
<dbReference type="OrthoDB" id="1736921at2759"/>
<sequence length="211" mass="23517">MNSTKISDCEFVSNAIHNNDLVGGQSEYVSETEYNEVNNGLPPLIIYPQGRPVAHEREEHAVYTVEAEQLLDARESSRPREISGWTLLMTNLILEIASAVFDQMGYALIGMVLAFVALLLAAVKLIHMARKEKRTKRARTTCATRKPVGTIVEYFGLAGAVWQCVYSTVEYTYTRQKKDNPIKMCLLPFISLLCVAISKLLVNKSSVVNSS</sequence>
<reference evidence="2" key="1">
    <citation type="journal article" date="2020" name="bioRxiv">
        <title>Hybrid origin of Populus tomentosa Carr. identified through genome sequencing and phylogenomic analysis.</title>
        <authorList>
            <person name="An X."/>
            <person name="Gao K."/>
            <person name="Chen Z."/>
            <person name="Li J."/>
            <person name="Yang X."/>
            <person name="Yang X."/>
            <person name="Zhou J."/>
            <person name="Guo T."/>
            <person name="Zhao T."/>
            <person name="Huang S."/>
            <person name="Miao D."/>
            <person name="Khan W.U."/>
            <person name="Rao P."/>
            <person name="Ye M."/>
            <person name="Lei B."/>
            <person name="Liao W."/>
            <person name="Wang J."/>
            <person name="Ji L."/>
            <person name="Li Y."/>
            <person name="Guo B."/>
            <person name="Mustafa N.S."/>
            <person name="Li S."/>
            <person name="Yun Q."/>
            <person name="Keller S.R."/>
            <person name="Mao J."/>
            <person name="Zhang R."/>
            <person name="Strauss S.H."/>
        </authorList>
    </citation>
    <scope>NUCLEOTIDE SEQUENCE</scope>
    <source>
        <strain evidence="2">GM15</strain>
        <tissue evidence="2">Leaf</tissue>
    </source>
</reference>
<feature type="transmembrane region" description="Helical" evidence="1">
    <location>
        <begin position="184"/>
        <end position="202"/>
    </location>
</feature>
<evidence type="ECO:0000256" key="1">
    <source>
        <dbReference type="SAM" id="Phobius"/>
    </source>
</evidence>
<comment type="caution">
    <text evidence="2">The sequence shown here is derived from an EMBL/GenBank/DDBJ whole genome shotgun (WGS) entry which is preliminary data.</text>
</comment>
<gene>
    <name evidence="2" type="ORF">POTOM_057838</name>
</gene>
<protein>
    <submittedName>
        <fullName evidence="2">Uncharacterized protein</fullName>
    </submittedName>
</protein>
<evidence type="ECO:0000313" key="2">
    <source>
        <dbReference type="EMBL" id="KAG6738229.1"/>
    </source>
</evidence>